<evidence type="ECO:0008006" key="5">
    <source>
        <dbReference type="Google" id="ProtNLM"/>
    </source>
</evidence>
<dbReference type="Proteomes" id="UP000464796">
    <property type="component" value="Chromosome"/>
</dbReference>
<evidence type="ECO:0000313" key="3">
    <source>
        <dbReference type="EMBL" id="QHH90688.1"/>
    </source>
</evidence>
<feature type="domain" description="Bacterial toxin RNase RnlA/LsoA N-terminal" evidence="2">
    <location>
        <begin position="3"/>
        <end position="75"/>
    </location>
</feature>
<dbReference type="InterPro" id="IPR045837">
    <property type="entry name" value="RnlA_toxin_N"/>
</dbReference>
<protein>
    <recommendedName>
        <fullName evidence="5">Bacterial toxin RNase RnlA/LsoA DBD domain-containing protein</fullName>
    </recommendedName>
</protein>
<sequence>MAKGLFINREQLERTLNANCTLKLIELKNQGQGFYRYHVEKEGKEFSLDVFYTKKRKTTVLASCEDGQELEQAIINSIEYKEVSNGSFSAKVSESYFKSLIDFLGQLSNVSVSEPEDKGTNGIVYRVKTDFGDSVTLTYFKTTSRMLYQGLLMKLHSIIKSYLLPLNNTIVENNTITETEIGEQELEDKVQQQLKMHFPQGWDSLEPTIQGFIKDSFTLVEVNTRLSDYAAWVMPVLRVLEYRIKRICLDYNVIIDDTKGFRYYTNSAGTNDMEWIFMMDFQSDSVTGVNPNITNMPQGAKDAIVECYDFLRKNRHEMFHATQILAGIRLVGTRDEALELIIGACEKIEQSLTYTVRQIN</sequence>
<dbReference type="Gene3D" id="3.30.160.690">
    <property type="entry name" value="Bacterial toxin RNase RnlA/LsoA, N repeated domain"/>
    <property type="match status" value="1"/>
</dbReference>
<dbReference type="Pfam" id="PF19417">
    <property type="entry name" value="RnlA_toxin_N"/>
    <property type="match status" value="1"/>
</dbReference>
<proteinExistence type="predicted"/>
<dbReference type="EMBL" id="CP041979">
    <property type="protein sequence ID" value="QHH90688.1"/>
    <property type="molecule type" value="Genomic_DNA"/>
</dbReference>
<dbReference type="InterPro" id="IPR043994">
    <property type="entry name" value="RnlA/LsoA-toxin_DBD"/>
</dbReference>
<evidence type="ECO:0000259" key="2">
    <source>
        <dbReference type="Pfam" id="PF19417"/>
    </source>
</evidence>
<reference evidence="3 4" key="1">
    <citation type="submission" date="2019-07" db="EMBL/GenBank/DDBJ databases">
        <authorList>
            <person name="Yu W.S."/>
            <person name="Cheong H.-M."/>
            <person name="Choi Y."/>
            <person name="Hwang K.J."/>
            <person name="Jung K."/>
            <person name="Lee S."/>
            <person name="Choi C."/>
        </authorList>
    </citation>
    <scope>NUCLEOTIDE SEQUENCE [LARGE SCALE GENOMIC DNA]</scope>
    <source>
        <strain evidence="3 4">NCCP 15909</strain>
    </source>
</reference>
<dbReference type="Gene3D" id="6.10.250.2650">
    <property type="match status" value="1"/>
</dbReference>
<feature type="domain" description="Bacterial toxin RNase RnlA/LsoA DBD" evidence="1">
    <location>
        <begin position="187"/>
        <end position="321"/>
    </location>
</feature>
<dbReference type="RefSeq" id="WP_049114156.1">
    <property type="nucleotide sequence ID" value="NZ_JBNTKW010000002.1"/>
</dbReference>
<accession>A0ABX6IA54</accession>
<name>A0ABX6IA54_9BACI</name>
<gene>
    <name evidence="3" type="ORF">FPL01_19400</name>
</gene>
<evidence type="ECO:0000259" key="1">
    <source>
        <dbReference type="Pfam" id="PF19034"/>
    </source>
</evidence>
<organism evidence="3 4">
    <name type="scientific">Bacillus pacificus</name>
    <dbReference type="NCBI Taxonomy" id="2026187"/>
    <lineage>
        <taxon>Bacteria</taxon>
        <taxon>Bacillati</taxon>
        <taxon>Bacillota</taxon>
        <taxon>Bacilli</taxon>
        <taxon>Bacillales</taxon>
        <taxon>Bacillaceae</taxon>
        <taxon>Bacillus</taxon>
        <taxon>Bacillus cereus group</taxon>
    </lineage>
</organism>
<evidence type="ECO:0000313" key="4">
    <source>
        <dbReference type="Proteomes" id="UP000464796"/>
    </source>
</evidence>
<dbReference type="Pfam" id="PF19034">
    <property type="entry name" value="RnlA-toxin_DBD"/>
    <property type="match status" value="1"/>
</dbReference>
<keyword evidence="4" id="KW-1185">Reference proteome</keyword>